<dbReference type="RefSeq" id="WP_120601040.1">
    <property type="nucleotide sequence ID" value="NZ_RAWE01000007.1"/>
</dbReference>
<gene>
    <name evidence="1" type="ORF">D7X32_03375</name>
</gene>
<name>A0A3A8KFI0_9BACT</name>
<dbReference type="EMBL" id="RAWE01000007">
    <property type="protein sequence ID" value="RKH06893.1"/>
    <property type="molecule type" value="Genomic_DNA"/>
</dbReference>
<dbReference type="Proteomes" id="UP000268313">
    <property type="component" value="Unassembled WGS sequence"/>
</dbReference>
<proteinExistence type="predicted"/>
<sequence length="346" mass="36059">MHLVLYVSSLRVVEGGTASFSVALAGYPLSGTPGGLLTVTVERTDGDVDLSVREGASLTFDPATWSTPQEVVLAAAKDADNEDGTATFTLSAPGLESRTVIVTEADQDPLAPVFTTVPVTQAVVDVPYRLGVHARGRPAPAYVLRTAPPGMSLDALGTLTWTPSQLGEVDVAVVASNGQQPDAELSFRLVVGRDQPPSARIIAPLQDERLSGPLADFSCECIDDVGCVRALFRVDGVPLVTQEGPGPVYSVSDWDITGLAPGGHVLQVFVTDSAGHEVEAKAVTVYVDRPGPDAGTAVDGGRPIEVGDEGDDIIDPWSCDCATTGLAPAVWVGLGLLGLRARRRRA</sequence>
<organism evidence="1 2">
    <name type="scientific">Corallococcus carmarthensis</name>
    <dbReference type="NCBI Taxonomy" id="2316728"/>
    <lineage>
        <taxon>Bacteria</taxon>
        <taxon>Pseudomonadati</taxon>
        <taxon>Myxococcota</taxon>
        <taxon>Myxococcia</taxon>
        <taxon>Myxococcales</taxon>
        <taxon>Cystobacterineae</taxon>
        <taxon>Myxococcaceae</taxon>
        <taxon>Corallococcus</taxon>
    </lineage>
</organism>
<protein>
    <submittedName>
        <fullName evidence="1">Uncharacterized protein</fullName>
    </submittedName>
</protein>
<evidence type="ECO:0000313" key="2">
    <source>
        <dbReference type="Proteomes" id="UP000268313"/>
    </source>
</evidence>
<comment type="caution">
    <text evidence="1">The sequence shown here is derived from an EMBL/GenBank/DDBJ whole genome shotgun (WGS) entry which is preliminary data.</text>
</comment>
<keyword evidence="2" id="KW-1185">Reference proteome</keyword>
<reference evidence="2" key="1">
    <citation type="submission" date="2018-09" db="EMBL/GenBank/DDBJ databases">
        <authorList>
            <person name="Livingstone P.G."/>
            <person name="Whitworth D.E."/>
        </authorList>
    </citation>
    <scope>NUCLEOTIDE SEQUENCE [LARGE SCALE GENOMIC DNA]</scope>
    <source>
        <strain evidence="2">CA043D</strain>
    </source>
</reference>
<dbReference type="InterPro" id="IPR013783">
    <property type="entry name" value="Ig-like_fold"/>
</dbReference>
<dbReference type="Gene3D" id="2.60.40.10">
    <property type="entry name" value="Immunoglobulins"/>
    <property type="match status" value="2"/>
</dbReference>
<dbReference type="AlphaFoldDB" id="A0A3A8KFI0"/>
<dbReference type="OrthoDB" id="3304152at2"/>
<evidence type="ECO:0000313" key="1">
    <source>
        <dbReference type="EMBL" id="RKH06893.1"/>
    </source>
</evidence>
<accession>A0A3A8KFI0</accession>